<dbReference type="EC" id="4.2.1.20" evidence="2"/>
<evidence type="ECO:0000256" key="1">
    <source>
        <dbReference type="ARBA" id="ARBA00004733"/>
    </source>
</evidence>
<keyword evidence="3" id="KW-0028">Amino-acid biosynthesis</keyword>
<feature type="non-terminal residue" evidence="8">
    <location>
        <position position="45"/>
    </location>
</feature>
<reference evidence="8 9" key="1">
    <citation type="submission" date="2015-07" db="EMBL/GenBank/DDBJ databases">
        <title>Emmonsia species relationships and genome sequence.</title>
        <authorList>
            <consortium name="The Broad Institute Genomics Platform"/>
            <person name="Cuomo C.A."/>
            <person name="Munoz J.F."/>
            <person name="Imamovic A."/>
            <person name="Priest M.E."/>
            <person name="Young S."/>
            <person name="Clay O.K."/>
            <person name="McEwen J.G."/>
        </authorList>
    </citation>
    <scope>NUCLEOTIDE SEQUENCE [LARGE SCALE GENOMIC DNA]</scope>
    <source>
        <strain evidence="8 9">UAMH 9510</strain>
    </source>
</reference>
<accession>A0A1J9PSM9</accession>
<comment type="pathway">
    <text evidence="1">Amino-acid biosynthesis; L-tryptophan biosynthesis; L-tryptophan from chorismate: step 5/5.</text>
</comment>
<gene>
    <name evidence="8" type="ORF">AJ78_08243</name>
</gene>
<dbReference type="OrthoDB" id="10050244at2759"/>
<evidence type="ECO:0000313" key="9">
    <source>
        <dbReference type="Proteomes" id="UP000182235"/>
    </source>
</evidence>
<evidence type="ECO:0000313" key="8">
    <source>
        <dbReference type="EMBL" id="OJD10859.1"/>
    </source>
</evidence>
<dbReference type="Gene3D" id="3.20.20.70">
    <property type="entry name" value="Aldolase class I"/>
    <property type="match status" value="1"/>
</dbReference>
<keyword evidence="5" id="KW-0057">Aromatic amino acid biosynthesis</keyword>
<dbReference type="SUPFAM" id="SSF51366">
    <property type="entry name" value="Ribulose-phoshate binding barrel"/>
    <property type="match status" value="1"/>
</dbReference>
<comment type="catalytic activity">
    <reaction evidence="7">
        <text>(1S,2R)-1-C-(indol-3-yl)glycerol 3-phosphate + L-serine = D-glyceraldehyde 3-phosphate + L-tryptophan + H2O</text>
        <dbReference type="Rhea" id="RHEA:10532"/>
        <dbReference type="ChEBI" id="CHEBI:15377"/>
        <dbReference type="ChEBI" id="CHEBI:33384"/>
        <dbReference type="ChEBI" id="CHEBI:57912"/>
        <dbReference type="ChEBI" id="CHEBI:58866"/>
        <dbReference type="ChEBI" id="CHEBI:59776"/>
        <dbReference type="EC" id="4.2.1.20"/>
    </reaction>
</comment>
<dbReference type="Proteomes" id="UP000182235">
    <property type="component" value="Unassembled WGS sequence"/>
</dbReference>
<protein>
    <recommendedName>
        <fullName evidence="2">tryptophan synthase</fullName>
        <ecNumber evidence="2">4.2.1.20</ecNumber>
    </recommendedName>
</protein>
<evidence type="ECO:0000256" key="2">
    <source>
        <dbReference type="ARBA" id="ARBA00012043"/>
    </source>
</evidence>
<evidence type="ECO:0000256" key="4">
    <source>
        <dbReference type="ARBA" id="ARBA00022822"/>
    </source>
</evidence>
<dbReference type="InterPro" id="IPR011060">
    <property type="entry name" value="RibuloseP-bd_barrel"/>
</dbReference>
<evidence type="ECO:0000256" key="7">
    <source>
        <dbReference type="ARBA" id="ARBA00049047"/>
    </source>
</evidence>
<keyword evidence="4" id="KW-0822">Tryptophan biosynthesis</keyword>
<evidence type="ECO:0000256" key="6">
    <source>
        <dbReference type="ARBA" id="ARBA00023239"/>
    </source>
</evidence>
<dbReference type="GO" id="GO:0004834">
    <property type="term" value="F:tryptophan synthase activity"/>
    <property type="evidence" value="ECO:0007669"/>
    <property type="project" value="UniProtKB-EC"/>
</dbReference>
<dbReference type="InterPro" id="IPR002028">
    <property type="entry name" value="Trp_synthase_suA"/>
</dbReference>
<dbReference type="VEuPathDB" id="FungiDB:AJ78_08243"/>
<proteinExistence type="predicted"/>
<dbReference type="UniPathway" id="UPA00035">
    <property type="reaction ID" value="UER00044"/>
</dbReference>
<organism evidence="8 9">
    <name type="scientific">Emergomyces pasteurianus Ep9510</name>
    <dbReference type="NCBI Taxonomy" id="1447872"/>
    <lineage>
        <taxon>Eukaryota</taxon>
        <taxon>Fungi</taxon>
        <taxon>Dikarya</taxon>
        <taxon>Ascomycota</taxon>
        <taxon>Pezizomycotina</taxon>
        <taxon>Eurotiomycetes</taxon>
        <taxon>Eurotiomycetidae</taxon>
        <taxon>Onygenales</taxon>
        <taxon>Ajellomycetaceae</taxon>
        <taxon>Emergomyces</taxon>
    </lineage>
</organism>
<name>A0A1J9PSM9_9EURO</name>
<sequence>MEKIKQSFAQCKKEKRAALVAYVTAGYPEKDETPDIMLGMEAGGA</sequence>
<dbReference type="STRING" id="1447872.A0A1J9PSM9"/>
<evidence type="ECO:0000256" key="3">
    <source>
        <dbReference type="ARBA" id="ARBA00022605"/>
    </source>
</evidence>
<comment type="caution">
    <text evidence="8">The sequence shown here is derived from an EMBL/GenBank/DDBJ whole genome shotgun (WGS) entry which is preliminary data.</text>
</comment>
<dbReference type="InterPro" id="IPR013785">
    <property type="entry name" value="Aldolase_TIM"/>
</dbReference>
<dbReference type="EMBL" id="LGRN01000674">
    <property type="protein sequence ID" value="OJD10859.1"/>
    <property type="molecule type" value="Genomic_DNA"/>
</dbReference>
<evidence type="ECO:0000256" key="5">
    <source>
        <dbReference type="ARBA" id="ARBA00023141"/>
    </source>
</evidence>
<dbReference type="Pfam" id="PF00290">
    <property type="entry name" value="Trp_syntA"/>
    <property type="match status" value="1"/>
</dbReference>
<dbReference type="AlphaFoldDB" id="A0A1J9PSM9"/>
<keyword evidence="9" id="KW-1185">Reference proteome</keyword>
<keyword evidence="6" id="KW-0456">Lyase</keyword>